<accession>A0A0P1EZA2</accession>
<dbReference type="AlphaFoldDB" id="A0A0P1EZA2"/>
<name>A0A0P1EZA2_9RHOB</name>
<dbReference type="InterPro" id="IPR045632">
    <property type="entry name" value="DUF6314"/>
</dbReference>
<dbReference type="STRING" id="266809.PM03_05005"/>
<evidence type="ECO:0000313" key="3">
    <source>
        <dbReference type="Proteomes" id="UP000051298"/>
    </source>
</evidence>
<organism evidence="2 3">
    <name type="scientific">Thalassobacter stenotrophicus</name>
    <dbReference type="NCBI Taxonomy" id="266809"/>
    <lineage>
        <taxon>Bacteria</taxon>
        <taxon>Pseudomonadati</taxon>
        <taxon>Pseudomonadota</taxon>
        <taxon>Alphaproteobacteria</taxon>
        <taxon>Rhodobacterales</taxon>
        <taxon>Roseobacteraceae</taxon>
        <taxon>Thalassobacter</taxon>
    </lineage>
</organism>
<reference evidence="2 3" key="1">
    <citation type="submission" date="2015-09" db="EMBL/GenBank/DDBJ databases">
        <authorList>
            <consortium name="Swine Surveillance"/>
        </authorList>
    </citation>
    <scope>NUCLEOTIDE SEQUENCE [LARGE SCALE GENOMIC DNA]</scope>
    <source>
        <strain evidence="2 3">CECT 5294</strain>
    </source>
</reference>
<dbReference type="EMBL" id="CYRX01000025">
    <property type="protein sequence ID" value="CUH60489.1"/>
    <property type="molecule type" value="Genomic_DNA"/>
</dbReference>
<evidence type="ECO:0000259" key="1">
    <source>
        <dbReference type="Pfam" id="PF19834"/>
    </source>
</evidence>
<dbReference type="RefSeq" id="WP_058123443.1">
    <property type="nucleotide sequence ID" value="NZ_CYRX01000025.1"/>
</dbReference>
<feature type="domain" description="DUF6314" evidence="1">
    <location>
        <begin position="14"/>
        <end position="137"/>
    </location>
</feature>
<sequence>MTKTDGKARTLDDFAGVWALSRVISQDGMPPGQFIGTAIWAPHADGLAYVEEGTLTIRGQTPMAATRRYLWKPDLSVWFDDGRYFHTVPAQGGDTDHWCDPDDYRVHYDFADWPAFVVTWRVQGPRKSYTMTSRYSRV</sequence>
<dbReference type="eggNOG" id="ENOG5032RWA">
    <property type="taxonomic scope" value="Bacteria"/>
</dbReference>
<dbReference type="Pfam" id="PF19834">
    <property type="entry name" value="DUF6314"/>
    <property type="match status" value="1"/>
</dbReference>
<proteinExistence type="predicted"/>
<gene>
    <name evidence="2" type="ORF">THS5294_01783</name>
</gene>
<protein>
    <recommendedName>
        <fullName evidence="1">DUF6314 domain-containing protein</fullName>
    </recommendedName>
</protein>
<dbReference type="Proteomes" id="UP000051298">
    <property type="component" value="Unassembled WGS sequence"/>
</dbReference>
<evidence type="ECO:0000313" key="2">
    <source>
        <dbReference type="EMBL" id="CUH60489.1"/>
    </source>
</evidence>